<feature type="region of interest" description="Disordered" evidence="9">
    <location>
        <begin position="444"/>
        <end position="476"/>
    </location>
</feature>
<reference evidence="11" key="1">
    <citation type="submission" date="2023-02" db="EMBL/GenBank/DDBJ databases">
        <title>Identification and recombinant expression of a fungal hydrolase from Papiliotrema laurentii that hydrolyzes apple cutin and clears colloidal polyester polyurethane.</title>
        <authorList>
            <consortium name="DOE Joint Genome Institute"/>
            <person name="Roman V.A."/>
            <person name="Bojanowski C."/>
            <person name="Crable B.R."/>
            <person name="Wagner D.N."/>
            <person name="Hung C.S."/>
            <person name="Nadeau L.J."/>
            <person name="Schratz L."/>
            <person name="Haridas S."/>
            <person name="Pangilinan J."/>
            <person name="Lipzen A."/>
            <person name="Na H."/>
            <person name="Yan M."/>
            <person name="Ng V."/>
            <person name="Grigoriev I.V."/>
            <person name="Spatafora J.W."/>
            <person name="Barlow D."/>
            <person name="Biffinger J."/>
            <person name="Kelley-Loughnane N."/>
            <person name="Varaljay V.A."/>
            <person name="Crookes-Goodson W.J."/>
        </authorList>
    </citation>
    <scope>NUCLEOTIDE SEQUENCE</scope>
    <source>
        <strain evidence="11">5307AH</strain>
    </source>
</reference>
<evidence type="ECO:0000256" key="8">
    <source>
        <dbReference type="PROSITE-ProRule" id="PRU00175"/>
    </source>
</evidence>
<organism evidence="11 12">
    <name type="scientific">Papiliotrema laurentii</name>
    <name type="common">Cryptococcus laurentii</name>
    <dbReference type="NCBI Taxonomy" id="5418"/>
    <lineage>
        <taxon>Eukaryota</taxon>
        <taxon>Fungi</taxon>
        <taxon>Dikarya</taxon>
        <taxon>Basidiomycota</taxon>
        <taxon>Agaricomycotina</taxon>
        <taxon>Tremellomycetes</taxon>
        <taxon>Tremellales</taxon>
        <taxon>Rhynchogastremaceae</taxon>
        <taxon>Papiliotrema</taxon>
    </lineage>
</organism>
<feature type="compositionally biased region" description="Low complexity" evidence="9">
    <location>
        <begin position="677"/>
        <end position="692"/>
    </location>
</feature>
<dbReference type="PANTHER" id="PTHR47168">
    <property type="entry name" value="RING ZINC FINGER DOMAIN SUPERFAMILY PROTEIN-RELATED"/>
    <property type="match status" value="1"/>
</dbReference>
<feature type="compositionally biased region" description="Polar residues" evidence="9">
    <location>
        <begin position="100"/>
        <end position="114"/>
    </location>
</feature>
<feature type="compositionally biased region" description="Basic and acidic residues" evidence="9">
    <location>
        <begin position="226"/>
        <end position="236"/>
    </location>
</feature>
<feature type="compositionally biased region" description="Low complexity" evidence="9">
    <location>
        <begin position="171"/>
        <end position="183"/>
    </location>
</feature>
<keyword evidence="5" id="KW-0862">Zinc</keyword>
<evidence type="ECO:0000256" key="5">
    <source>
        <dbReference type="ARBA" id="ARBA00022833"/>
    </source>
</evidence>
<feature type="region of interest" description="Disordered" evidence="9">
    <location>
        <begin position="654"/>
        <end position="747"/>
    </location>
</feature>
<dbReference type="Gene3D" id="3.30.40.10">
    <property type="entry name" value="Zinc/RING finger domain, C3HC4 (zinc finger)"/>
    <property type="match status" value="1"/>
</dbReference>
<evidence type="ECO:0000259" key="10">
    <source>
        <dbReference type="PROSITE" id="PS50089"/>
    </source>
</evidence>
<dbReference type="SUPFAM" id="SSF57850">
    <property type="entry name" value="RING/U-box"/>
    <property type="match status" value="1"/>
</dbReference>
<comment type="caution">
    <text evidence="11">The sequence shown here is derived from an EMBL/GenBank/DDBJ whole genome shotgun (WGS) entry which is preliminary data.</text>
</comment>
<keyword evidence="7" id="KW-0472">Membrane</keyword>
<feature type="compositionally biased region" description="Low complexity" evidence="9">
    <location>
        <begin position="614"/>
        <end position="623"/>
    </location>
</feature>
<evidence type="ECO:0000256" key="3">
    <source>
        <dbReference type="ARBA" id="ARBA00022723"/>
    </source>
</evidence>
<sequence>MGSSQSQPTRPSRSSRSQSTRAPPAQQPSASASSSSTPNPSSTPASRFSSLRRLSAIGRRDSGKRDRAGSSGSLDEDGEQKKRRVTEPSPAAPSLDPLVQPTSSGPLSSISPTLSTEPYPQPTSPPGSPDPLLPDRLRTLSTIANALGTDWPTSTPNAATAQERLRRLLRRSLPPDASSSAPDEGGSGDRRPSLFDIPPSAGPSRADTSSLSLPRPLHDAAVPDTTVHESSDRALEELTAQLESARANLADAQRQLDDMDSTLSNGTPEASNSAAPDPGEAGAGGNAGANGRRIPAGAVLIIQGLAQTHAIDNRTAPNGSAEGSSGEEGGESNTAGGGSRTRRSSDSNVHESSNRSPGANDTGDGAGADDEDQSLDAQARMISGLLTVAATATATTLLAPSPSPAPAPRPSNPLSSLLERFRPHRRSAPTVEAALGNYLRSALRDRRQTDDNGGISGIARPELTRSASSSSSVGARDVPDEFQTFLEALQEDIVGAVRRYAGPSEIESESGPETGSTEATPSSGVSSSVSPTADATATSSAGDTPDDRMDMDSDAGADHAPSAPAPTPIPTFHHQIGQTRADDPSRRYGVSGGLEGLPRRLNFFRAHMFPPIRPSTSPATSDSPAREETGADDPDGMVPCIFVGVRSLAHDPSMTTDDLVQHPNFPFTDGQVPPPSAATAPTDSATETAGETLMEEEETHIPPSPSTARTGGLSLPPPTYNRSNTDRPSTPMPGSWTSSEPATDRRSLRERVLDRLMSRREPPPAPRTTGPLRTYLVFVIGGYYPRSHPVLSIPNLVTGGPLTDEEMALISELMGPGKPPTASRDDIANSGLEVVPATEIVRLGEQGKVLENCVERCLVCLGDYEVDEECRVLKCRHAFHKECVDHWLSEGRNSCPACRTEAVEVKKNETPTTTSMPTASASTGPSTQNDEAPLFDGVD</sequence>
<feature type="compositionally biased region" description="Low complexity" evidence="9">
    <location>
        <begin position="1"/>
        <end position="55"/>
    </location>
</feature>
<comment type="subcellular location">
    <subcellularLocation>
        <location evidence="1">Membrane</location>
        <topology evidence="1">Single-pass membrane protein</topology>
    </subcellularLocation>
</comment>
<feature type="domain" description="RING-type" evidence="10">
    <location>
        <begin position="857"/>
        <end position="899"/>
    </location>
</feature>
<evidence type="ECO:0000256" key="9">
    <source>
        <dbReference type="SAM" id="MobiDB-lite"/>
    </source>
</evidence>
<keyword evidence="6" id="KW-1133">Transmembrane helix</keyword>
<evidence type="ECO:0000256" key="2">
    <source>
        <dbReference type="ARBA" id="ARBA00022692"/>
    </source>
</evidence>
<protein>
    <recommendedName>
        <fullName evidence="10">RING-type domain-containing protein</fullName>
    </recommendedName>
</protein>
<evidence type="ECO:0000256" key="6">
    <source>
        <dbReference type="ARBA" id="ARBA00022989"/>
    </source>
</evidence>
<dbReference type="FunFam" id="3.30.40.10:FF:000728">
    <property type="entry name" value="Unplaced genomic scaffold supercont1.4, whole genome shotgun sequence"/>
    <property type="match status" value="1"/>
</dbReference>
<feature type="region of interest" description="Disordered" evidence="9">
    <location>
        <begin position="906"/>
        <end position="939"/>
    </location>
</feature>
<evidence type="ECO:0000256" key="7">
    <source>
        <dbReference type="ARBA" id="ARBA00023136"/>
    </source>
</evidence>
<dbReference type="PANTHER" id="PTHR47168:SF1">
    <property type="entry name" value="OS02G0798600 PROTEIN"/>
    <property type="match status" value="1"/>
</dbReference>
<feature type="compositionally biased region" description="Low complexity" evidence="9">
    <location>
        <begin position="503"/>
        <end position="543"/>
    </location>
</feature>
<feature type="compositionally biased region" description="Basic and acidic residues" evidence="9">
    <location>
        <begin position="58"/>
        <end position="68"/>
    </location>
</feature>
<keyword evidence="2" id="KW-0812">Transmembrane</keyword>
<feature type="region of interest" description="Disordered" evidence="9">
    <location>
        <begin position="313"/>
        <end position="371"/>
    </location>
</feature>
<accession>A0AAD9CUF8</accession>
<dbReference type="AlphaFoldDB" id="A0AAD9CUF8"/>
<evidence type="ECO:0000313" key="11">
    <source>
        <dbReference type="EMBL" id="KAK1921039.1"/>
    </source>
</evidence>
<keyword evidence="3" id="KW-0479">Metal-binding</keyword>
<feature type="region of interest" description="Disordered" evidence="9">
    <location>
        <begin position="503"/>
        <end position="592"/>
    </location>
</feature>
<dbReference type="PROSITE" id="PS50089">
    <property type="entry name" value="ZF_RING_2"/>
    <property type="match status" value="1"/>
</dbReference>
<evidence type="ECO:0000313" key="12">
    <source>
        <dbReference type="Proteomes" id="UP001182556"/>
    </source>
</evidence>
<dbReference type="EMBL" id="JAODAN010000012">
    <property type="protein sequence ID" value="KAK1921039.1"/>
    <property type="molecule type" value="Genomic_DNA"/>
</dbReference>
<feature type="compositionally biased region" description="Low complexity" evidence="9">
    <location>
        <begin position="910"/>
        <end position="927"/>
    </location>
</feature>
<dbReference type="InterPro" id="IPR001841">
    <property type="entry name" value="Znf_RING"/>
</dbReference>
<gene>
    <name evidence="11" type="ORF">DB88DRAFT_513769</name>
</gene>
<dbReference type="GO" id="GO:0016020">
    <property type="term" value="C:membrane"/>
    <property type="evidence" value="ECO:0007669"/>
    <property type="project" value="UniProtKB-SubCell"/>
</dbReference>
<dbReference type="InterPro" id="IPR051653">
    <property type="entry name" value="E3_ligase_sorting_rcpt"/>
</dbReference>
<evidence type="ECO:0000256" key="4">
    <source>
        <dbReference type="ARBA" id="ARBA00022771"/>
    </source>
</evidence>
<feature type="compositionally biased region" description="Basic and acidic residues" evidence="9">
    <location>
        <begin position="343"/>
        <end position="353"/>
    </location>
</feature>
<name>A0AAD9CUF8_PAPLA</name>
<feature type="region of interest" description="Disordered" evidence="9">
    <location>
        <begin position="609"/>
        <end position="637"/>
    </location>
</feature>
<feature type="compositionally biased region" description="Polar residues" evidence="9">
    <location>
        <begin position="261"/>
        <end position="273"/>
    </location>
</feature>
<dbReference type="GO" id="GO:0008270">
    <property type="term" value="F:zinc ion binding"/>
    <property type="evidence" value="ECO:0007669"/>
    <property type="project" value="UniProtKB-KW"/>
</dbReference>
<keyword evidence="12" id="KW-1185">Reference proteome</keyword>
<feature type="compositionally biased region" description="Polar residues" evidence="9">
    <location>
        <begin position="151"/>
        <end position="160"/>
    </location>
</feature>
<dbReference type="CDD" id="cd16461">
    <property type="entry name" value="RING-H2_EL5-like"/>
    <property type="match status" value="1"/>
</dbReference>
<feature type="region of interest" description="Disordered" evidence="9">
    <location>
        <begin position="1"/>
        <end position="289"/>
    </location>
</feature>
<dbReference type="Pfam" id="PF13639">
    <property type="entry name" value="zf-RING_2"/>
    <property type="match status" value="1"/>
</dbReference>
<dbReference type="Proteomes" id="UP001182556">
    <property type="component" value="Unassembled WGS sequence"/>
</dbReference>
<proteinExistence type="predicted"/>
<feature type="compositionally biased region" description="Pro residues" evidence="9">
    <location>
        <begin position="119"/>
        <end position="132"/>
    </location>
</feature>
<dbReference type="SMART" id="SM00184">
    <property type="entry name" value="RING"/>
    <property type="match status" value="1"/>
</dbReference>
<dbReference type="InterPro" id="IPR013083">
    <property type="entry name" value="Znf_RING/FYVE/PHD"/>
</dbReference>
<evidence type="ECO:0000256" key="1">
    <source>
        <dbReference type="ARBA" id="ARBA00004167"/>
    </source>
</evidence>
<keyword evidence="4 8" id="KW-0863">Zinc-finger</keyword>